<evidence type="ECO:0000313" key="8">
    <source>
        <dbReference type="Proteomes" id="UP000245059"/>
    </source>
</evidence>
<dbReference type="GO" id="GO:0005384">
    <property type="term" value="F:manganese ion transmembrane transporter activity"/>
    <property type="evidence" value="ECO:0007669"/>
    <property type="project" value="InterPro"/>
</dbReference>
<comment type="caution">
    <text evidence="6">The sequence shown here is derived from an EMBL/GenBank/DDBJ whole genome shotgun (WGS) entry which is preliminary data.</text>
</comment>
<protein>
    <recommendedName>
        <fullName evidence="10">VIT family protein</fullName>
    </recommendedName>
</protein>
<organism evidence="6 8">
    <name type="scientific">Ignatzschineria cameli</name>
    <dbReference type="NCBI Taxonomy" id="2182793"/>
    <lineage>
        <taxon>Bacteria</taxon>
        <taxon>Pseudomonadati</taxon>
        <taxon>Pseudomonadota</taxon>
        <taxon>Gammaproteobacteria</taxon>
        <taxon>Cardiobacteriales</taxon>
        <taxon>Ignatzschineriaceae</taxon>
        <taxon>Ignatzschineria</taxon>
    </lineage>
</organism>
<dbReference type="Proteomes" id="UP000245059">
    <property type="component" value="Unassembled WGS sequence"/>
</dbReference>
<keyword evidence="2 5" id="KW-0812">Transmembrane</keyword>
<dbReference type="InterPro" id="IPR008217">
    <property type="entry name" value="Ccc1_fam"/>
</dbReference>
<feature type="transmembrane region" description="Helical" evidence="5">
    <location>
        <begin position="212"/>
        <end position="230"/>
    </location>
</feature>
<keyword evidence="3 5" id="KW-1133">Transmembrane helix</keyword>
<feature type="transmembrane region" description="Helical" evidence="5">
    <location>
        <begin position="47"/>
        <end position="67"/>
    </location>
</feature>
<keyword evidence="9" id="KW-1185">Reference proteome</keyword>
<sequence>MAKSEKKRSTDIENRLNVLRAGVLGANDGIISTAGLVIGVASATTNMMTILIAGLAGLLAGALSMAGGEYSSVSTQKDVEKAEVEKEKKLLENDYDGEKAALTHYYEEKGLTSDIASQVATELMKEDALAARVQAKLNITLGEYVNPWNAAFSSIISFSCGAIIPLLFILFLPQEFKIVGTFVAVSFALALTGFVSAALGGAPRLKAVIRNVIVGMLTMAVTYGLGHIAHI</sequence>
<evidence type="ECO:0008006" key="10">
    <source>
        <dbReference type="Google" id="ProtNLM"/>
    </source>
</evidence>
<dbReference type="EMBL" id="QEWW01000001">
    <property type="protein sequence ID" value="PWD88195.1"/>
    <property type="molecule type" value="Genomic_DNA"/>
</dbReference>
<feature type="transmembrane region" description="Helical" evidence="5">
    <location>
        <begin position="21"/>
        <end position="41"/>
    </location>
</feature>
<reference evidence="8 9" key="2">
    <citation type="submission" date="2018-05" db="EMBL/GenBank/DDBJ databases">
        <title>Ignatzschineria dubaiensis sp. nov., isolated from necrotic foot tissues of dromedaries (Camelus dromedarius) and associated maggots in Dubai, United Arab Emirates.</title>
        <authorList>
            <person name="Tsang C.C."/>
            <person name="Tang J.Y.M."/>
            <person name="Fong J.Y.H."/>
            <person name="Kinne J."/>
            <person name="Lee H.H."/>
            <person name="Joseph M."/>
            <person name="Jose S."/>
            <person name="Schuster R.K."/>
            <person name="Tang Y."/>
            <person name="Sivakumar S."/>
            <person name="Chen J.H.K."/>
            <person name="Teng J.L.L."/>
            <person name="Lau S.K.P."/>
            <person name="Wernery U."/>
            <person name="Woo P.C.Y."/>
        </authorList>
    </citation>
    <scope>NUCLEOTIDE SEQUENCE [LARGE SCALE GENOMIC DNA]</scope>
    <source>
        <strain evidence="8">UAE-HKU57</strain>
        <strain evidence="9">UAE-HKU58</strain>
    </source>
</reference>
<dbReference type="CDD" id="cd02432">
    <property type="entry name" value="Nodulin-21_like_1"/>
    <property type="match status" value="1"/>
</dbReference>
<evidence type="ECO:0000256" key="3">
    <source>
        <dbReference type="ARBA" id="ARBA00022989"/>
    </source>
</evidence>
<evidence type="ECO:0000256" key="2">
    <source>
        <dbReference type="ARBA" id="ARBA00022692"/>
    </source>
</evidence>
<accession>A0A2U2AU40</accession>
<evidence type="ECO:0000313" key="6">
    <source>
        <dbReference type="EMBL" id="PWD88195.1"/>
    </source>
</evidence>
<dbReference type="OrthoDB" id="9789677at2"/>
<reference evidence="6" key="1">
    <citation type="journal article" date="2018" name="Genome Announc.">
        <title>Ignatzschineria cameli sp. nov., isolated from necrotic foot tissue of dromedaries (Camelus dromedarius) and associated maggots (Wohlfahrtia species) in Dubai.</title>
        <authorList>
            <person name="Tsang C.C."/>
            <person name="Tang J.Y."/>
            <person name="Fong J.Y."/>
            <person name="Kinne J."/>
            <person name="Lee H.H."/>
            <person name="Joseph M."/>
            <person name="Jose S."/>
            <person name="Schuster R.K."/>
            <person name="Tang Y."/>
            <person name="Sivakumar S."/>
            <person name="Chen J.H."/>
            <person name="Teng J.L."/>
            <person name="Lau S.K."/>
            <person name="Wernery U."/>
            <person name="Woo P.C."/>
        </authorList>
    </citation>
    <scope>NUCLEOTIDE SEQUENCE</scope>
    <source>
        <strain evidence="6">UAE-HKU57</strain>
        <strain evidence="7">UAE-HKU58</strain>
    </source>
</reference>
<feature type="transmembrane region" description="Helical" evidence="5">
    <location>
        <begin position="178"/>
        <end position="200"/>
    </location>
</feature>
<evidence type="ECO:0000256" key="1">
    <source>
        <dbReference type="ARBA" id="ARBA00004127"/>
    </source>
</evidence>
<name>A0A2U2AU40_9GAMM</name>
<dbReference type="PANTHER" id="PTHR31851">
    <property type="entry name" value="FE(2+)/MN(2+) TRANSPORTER PCL1"/>
    <property type="match status" value="1"/>
</dbReference>
<dbReference type="GO" id="GO:0012505">
    <property type="term" value="C:endomembrane system"/>
    <property type="evidence" value="ECO:0007669"/>
    <property type="project" value="UniProtKB-SubCell"/>
</dbReference>
<evidence type="ECO:0000256" key="4">
    <source>
        <dbReference type="ARBA" id="ARBA00023136"/>
    </source>
</evidence>
<dbReference type="Pfam" id="PF01988">
    <property type="entry name" value="VIT1"/>
    <property type="match status" value="1"/>
</dbReference>
<dbReference type="Proteomes" id="UP000245217">
    <property type="component" value="Unassembled WGS sequence"/>
</dbReference>
<dbReference type="AlphaFoldDB" id="A0A2U2AU40"/>
<dbReference type="RefSeq" id="WP_109201197.1">
    <property type="nucleotide sequence ID" value="NZ_QEWS01000002.1"/>
</dbReference>
<evidence type="ECO:0000313" key="7">
    <source>
        <dbReference type="EMBL" id="PWD93886.1"/>
    </source>
</evidence>
<gene>
    <name evidence="6" type="ORF">DC077_02685</name>
    <name evidence="7" type="ORF">DC078_03430</name>
</gene>
<keyword evidence="4 5" id="KW-0472">Membrane</keyword>
<evidence type="ECO:0000313" key="9">
    <source>
        <dbReference type="Proteomes" id="UP000245217"/>
    </source>
</evidence>
<dbReference type="GO" id="GO:0030026">
    <property type="term" value="P:intracellular manganese ion homeostasis"/>
    <property type="evidence" value="ECO:0007669"/>
    <property type="project" value="InterPro"/>
</dbReference>
<comment type="subcellular location">
    <subcellularLocation>
        <location evidence="1">Endomembrane system</location>
        <topology evidence="1">Multi-pass membrane protein</topology>
    </subcellularLocation>
</comment>
<feature type="transmembrane region" description="Helical" evidence="5">
    <location>
        <begin position="150"/>
        <end position="172"/>
    </location>
</feature>
<evidence type="ECO:0000256" key="5">
    <source>
        <dbReference type="SAM" id="Phobius"/>
    </source>
</evidence>
<dbReference type="EMBL" id="QEWV01000002">
    <property type="protein sequence ID" value="PWD93886.1"/>
    <property type="molecule type" value="Genomic_DNA"/>
</dbReference>
<proteinExistence type="predicted"/>